<reference evidence="3 4" key="1">
    <citation type="submission" date="2020-04" db="EMBL/GenBank/DDBJ databases">
        <authorList>
            <person name="Basu S."/>
            <person name="Maruthanayagam V."/>
            <person name="Chakraborty S."/>
            <person name="Pramanik A."/>
            <person name="Mukherjee J."/>
            <person name="Brink B."/>
        </authorList>
    </citation>
    <scope>NUCLEOTIDE SEQUENCE [LARGE SCALE GENOMIC DNA]</scope>
    <source>
        <strain evidence="3 4">AP17</strain>
    </source>
</reference>
<feature type="domain" description="DUF7309" evidence="2">
    <location>
        <begin position="157"/>
        <end position="249"/>
    </location>
</feature>
<dbReference type="KEGG" id="oxy:HCG48_17985"/>
<dbReference type="RefSeq" id="WP_168570383.1">
    <property type="nucleotide sequence ID" value="NZ_CP051167.1"/>
</dbReference>
<evidence type="ECO:0000313" key="3">
    <source>
        <dbReference type="EMBL" id="QIZ72233.1"/>
    </source>
</evidence>
<proteinExistence type="predicted"/>
<name>A0A6H1U2H6_9CYAN</name>
<dbReference type="InterPro" id="IPR054216">
    <property type="entry name" value="DUF6930"/>
</dbReference>
<evidence type="ECO:0000313" key="4">
    <source>
        <dbReference type="Proteomes" id="UP000500857"/>
    </source>
</evidence>
<sequence>MTALNRSTRRRLQQLPQIPSVWEGDRRTLNHPLPVSSDSQIDLEPESGGDCILWVDGSQGIVRAMDVVTPETGHQAIVRTLLRAIEHPHSPAHPARPQKIVVKDREIQFFLRGVLQDLDIAIEYVPDLPLIDEIFQGFQEAIETKPPSLPPQYAEVLLDKARDLWDLAPWESLGDHQILAIELGAWDLDTLYACTMGMLGLDYGILFYRSLDSLQRFRQRAIEHESTELLEEAFLSQDCLFLTFETDDDENDRQTLGDLDADEIEPRFGNLHPFEGMRSILYDEEALAVLVALDAFGRFFREFRDRFARGEFPSLSAQYQIPLPEGAPSPNNPLPVKVDTLPEIATDLYQMAAGEEDEEEEDEDEPILRDDLVPKNSFLSLGVIPWDTLTLLREEVNHYQSAPVESKGEGLPIILIQTSRPKAKTMIETLQNSGGVRGIGFNPGEDPLEGDLYDLGILQTEDDTLYLFGEFEQDDPTHMSARQKWDRRCKQTKGYCGLVIAMGLTGSSRGNPQLKDMMGLFEVRSLSSKELDLGTLQLIATLL</sequence>
<protein>
    <submittedName>
        <fullName evidence="3">Uncharacterized protein</fullName>
    </submittedName>
</protein>
<evidence type="ECO:0000259" key="2">
    <source>
        <dbReference type="Pfam" id="PF23988"/>
    </source>
</evidence>
<dbReference type="Pfam" id="PF23988">
    <property type="entry name" value="DUF7309"/>
    <property type="match status" value="1"/>
</dbReference>
<gene>
    <name evidence="3" type="ORF">HCG48_17985</name>
</gene>
<accession>A0A6H1U2H6</accession>
<dbReference type="Pfam" id="PF22007">
    <property type="entry name" value="DUF6930"/>
    <property type="match status" value="1"/>
</dbReference>
<evidence type="ECO:0000259" key="1">
    <source>
        <dbReference type="Pfam" id="PF22007"/>
    </source>
</evidence>
<feature type="domain" description="DUF6930" evidence="1">
    <location>
        <begin position="9"/>
        <end position="139"/>
    </location>
</feature>
<dbReference type="Proteomes" id="UP000500857">
    <property type="component" value="Chromosome"/>
</dbReference>
<dbReference type="InterPro" id="IPR055733">
    <property type="entry name" value="DUF7309"/>
</dbReference>
<dbReference type="AlphaFoldDB" id="A0A6H1U2H6"/>
<organism evidence="3 4">
    <name type="scientific">Oxynema aestuarii AP17</name>
    <dbReference type="NCBI Taxonomy" id="2064643"/>
    <lineage>
        <taxon>Bacteria</taxon>
        <taxon>Bacillati</taxon>
        <taxon>Cyanobacteriota</taxon>
        <taxon>Cyanophyceae</taxon>
        <taxon>Oscillatoriophycideae</taxon>
        <taxon>Oscillatoriales</taxon>
        <taxon>Oscillatoriaceae</taxon>
        <taxon>Oxynema</taxon>
        <taxon>Oxynema aestuarii</taxon>
    </lineage>
</organism>
<keyword evidence="4" id="KW-1185">Reference proteome</keyword>
<dbReference type="EMBL" id="CP051167">
    <property type="protein sequence ID" value="QIZ72233.1"/>
    <property type="molecule type" value="Genomic_DNA"/>
</dbReference>